<dbReference type="Gene3D" id="3.40.50.1820">
    <property type="entry name" value="alpha/beta hydrolase"/>
    <property type="match status" value="1"/>
</dbReference>
<feature type="domain" description="KANL3/Tex30 alpha/beta hydrolase-like" evidence="1">
    <location>
        <begin position="29"/>
        <end position="200"/>
    </location>
</feature>
<organism evidence="2 3">
    <name type="scientific">Microbacterium gilvum</name>
    <dbReference type="NCBI Taxonomy" id="1336204"/>
    <lineage>
        <taxon>Bacteria</taxon>
        <taxon>Bacillati</taxon>
        <taxon>Actinomycetota</taxon>
        <taxon>Actinomycetes</taxon>
        <taxon>Micrococcales</taxon>
        <taxon>Microbacteriaceae</taxon>
        <taxon>Microbacterium</taxon>
    </lineage>
</organism>
<gene>
    <name evidence="2" type="ORF">GCM10023351_08280</name>
</gene>
<proteinExistence type="predicted"/>
<keyword evidence="2" id="KW-0378">Hydrolase</keyword>
<dbReference type="Proteomes" id="UP001501645">
    <property type="component" value="Unassembled WGS sequence"/>
</dbReference>
<dbReference type="GO" id="GO:0016787">
    <property type="term" value="F:hydrolase activity"/>
    <property type="evidence" value="ECO:0007669"/>
    <property type="project" value="UniProtKB-KW"/>
</dbReference>
<dbReference type="SUPFAM" id="SSF53474">
    <property type="entry name" value="alpha/beta-Hydrolases"/>
    <property type="match status" value="1"/>
</dbReference>
<reference evidence="3" key="1">
    <citation type="journal article" date="2019" name="Int. J. Syst. Evol. Microbiol.">
        <title>The Global Catalogue of Microorganisms (GCM) 10K type strain sequencing project: providing services to taxonomists for standard genome sequencing and annotation.</title>
        <authorList>
            <consortium name="The Broad Institute Genomics Platform"/>
            <consortium name="The Broad Institute Genome Sequencing Center for Infectious Disease"/>
            <person name="Wu L."/>
            <person name="Ma J."/>
        </authorList>
    </citation>
    <scope>NUCLEOTIDE SEQUENCE [LARGE SCALE GENOMIC DNA]</scope>
    <source>
        <strain evidence="3">JCM 18537</strain>
    </source>
</reference>
<evidence type="ECO:0000313" key="3">
    <source>
        <dbReference type="Proteomes" id="UP001501645"/>
    </source>
</evidence>
<dbReference type="InterPro" id="IPR026555">
    <property type="entry name" value="NSL3/Tex30"/>
</dbReference>
<dbReference type="Pfam" id="PF20408">
    <property type="entry name" value="Abhydrolase_11"/>
    <property type="match status" value="1"/>
</dbReference>
<comment type="caution">
    <text evidence="2">The sequence shown here is derived from an EMBL/GenBank/DDBJ whole genome shotgun (WGS) entry which is preliminary data.</text>
</comment>
<dbReference type="EMBL" id="BAABKO010000001">
    <property type="protein sequence ID" value="GAA4767246.1"/>
    <property type="molecule type" value="Genomic_DNA"/>
</dbReference>
<evidence type="ECO:0000259" key="1">
    <source>
        <dbReference type="Pfam" id="PF20408"/>
    </source>
</evidence>
<protein>
    <submittedName>
        <fullName evidence="2">Alpha/beta hydrolase</fullName>
    </submittedName>
</protein>
<dbReference type="PANTHER" id="PTHR13136">
    <property type="entry name" value="TESTIS DEVELOPMENT PROTEIN PRTD"/>
    <property type="match status" value="1"/>
</dbReference>
<accession>A0ABP8ZVK6</accession>
<dbReference type="InterPro" id="IPR046879">
    <property type="entry name" value="KANL3/Tex30_Abhydrolase"/>
</dbReference>
<name>A0ABP8ZVK6_9MICO</name>
<sequence length="223" mass="23114">MTRAVAIPVDLPTGRVELPAVVDSPEGATAALVIAHGAGAGKDHPFLVGFAAAVAAAGMATVRFDFPYVAAGRRMPGPAAHAVAAWRAVAAYAAEELPGPVHAAGKSYGGRMASVAASEQAGLDVTALVYLGYPLHAPGKPESPRAEHLPAVRQPQLFVEGTNDPFIQPLAQFEQAVASCRDADVEWIEGGTHAFEVKGRRRAADVIGAELADPVVRFLRARG</sequence>
<dbReference type="RefSeq" id="WP_345436238.1">
    <property type="nucleotide sequence ID" value="NZ_BAABKO010000001.1"/>
</dbReference>
<evidence type="ECO:0000313" key="2">
    <source>
        <dbReference type="EMBL" id="GAA4767246.1"/>
    </source>
</evidence>
<dbReference type="PANTHER" id="PTHR13136:SF11">
    <property type="entry name" value="TESTIS-EXPRESSED PROTEIN 30"/>
    <property type="match status" value="1"/>
</dbReference>
<keyword evidence="3" id="KW-1185">Reference proteome</keyword>
<dbReference type="InterPro" id="IPR029058">
    <property type="entry name" value="AB_hydrolase_fold"/>
</dbReference>